<dbReference type="RefSeq" id="WP_104793915.1">
    <property type="nucleotide sequence ID" value="NZ_PTPZ01000005.1"/>
</dbReference>
<dbReference type="EMBL" id="PTPZ01000005">
    <property type="protein sequence ID" value="PPZ91238.1"/>
    <property type="molecule type" value="Genomic_DNA"/>
</dbReference>
<accession>A0A2S7I3R8</accession>
<comment type="caution">
    <text evidence="2">The sequence shown here is derived from an EMBL/GenBank/DDBJ whole genome shotgun (WGS) entry which is preliminary data.</text>
</comment>
<feature type="transmembrane region" description="Helical" evidence="1">
    <location>
        <begin position="28"/>
        <end position="47"/>
    </location>
</feature>
<proteinExistence type="predicted"/>
<dbReference type="AlphaFoldDB" id="A0A2S7I3R8"/>
<keyword evidence="1" id="KW-0812">Transmembrane</keyword>
<keyword evidence="1" id="KW-0472">Membrane</keyword>
<evidence type="ECO:0000313" key="2">
    <source>
        <dbReference type="EMBL" id="PPZ91238.1"/>
    </source>
</evidence>
<name>A0A2S7I3R8_9FLAO</name>
<reference evidence="2 3" key="1">
    <citation type="submission" date="2018-02" db="EMBL/GenBank/DDBJ databases">
        <title>Draft genome sequence of bacterial isolates from marine environment.</title>
        <authorList>
            <person name="Singh S.K."/>
            <person name="Hill R."/>
            <person name="Major S."/>
            <person name="Cai H."/>
            <person name="Li Y."/>
        </authorList>
    </citation>
    <scope>NUCLEOTIDE SEQUENCE [LARGE SCALE GENOMIC DNA]</scope>
    <source>
        <strain evidence="2 3">IMET F</strain>
    </source>
</reference>
<dbReference type="Proteomes" id="UP000238565">
    <property type="component" value="Unassembled WGS sequence"/>
</dbReference>
<gene>
    <name evidence="2" type="ORF">C3729_09495</name>
</gene>
<evidence type="ECO:0000313" key="3">
    <source>
        <dbReference type="Proteomes" id="UP000238565"/>
    </source>
</evidence>
<keyword evidence="1" id="KW-1133">Transmembrane helix</keyword>
<organism evidence="2 3">
    <name type="scientific">Cloacibacterium normanense</name>
    <dbReference type="NCBI Taxonomy" id="237258"/>
    <lineage>
        <taxon>Bacteria</taxon>
        <taxon>Pseudomonadati</taxon>
        <taxon>Bacteroidota</taxon>
        <taxon>Flavobacteriia</taxon>
        <taxon>Flavobacteriales</taxon>
        <taxon>Weeksellaceae</taxon>
    </lineage>
</organism>
<protein>
    <submittedName>
        <fullName evidence="2">Uncharacterized protein</fullName>
    </submittedName>
</protein>
<sequence>MKIFKQFFAELKDYISEFLNGSREEWQYRISGLIGVLSILPFIFFIWKPYEPDFVKSLSRFYQKLIRYASALAFYFLVFHLSQFILKSFFNKKIKK</sequence>
<feature type="transmembrane region" description="Helical" evidence="1">
    <location>
        <begin position="67"/>
        <end position="86"/>
    </location>
</feature>
<evidence type="ECO:0000256" key="1">
    <source>
        <dbReference type="SAM" id="Phobius"/>
    </source>
</evidence>